<evidence type="ECO:0008006" key="4">
    <source>
        <dbReference type="Google" id="ProtNLM"/>
    </source>
</evidence>
<gene>
    <name evidence="2" type="ORF">SAMN05216522_101461</name>
</gene>
<organism evidence="2 3">
    <name type="scientific">Rosenbergiella nectarea</name>
    <dbReference type="NCBI Taxonomy" id="988801"/>
    <lineage>
        <taxon>Bacteria</taxon>
        <taxon>Pseudomonadati</taxon>
        <taxon>Pseudomonadota</taxon>
        <taxon>Gammaproteobacteria</taxon>
        <taxon>Enterobacterales</taxon>
        <taxon>Erwiniaceae</taxon>
        <taxon>Rosenbergiella</taxon>
    </lineage>
</organism>
<proteinExistence type="predicted"/>
<dbReference type="RefSeq" id="WP_092672093.1">
    <property type="nucleotide sequence ID" value="NZ_FOGC01000001.1"/>
</dbReference>
<keyword evidence="3" id="KW-1185">Reference proteome</keyword>
<dbReference type="Proteomes" id="UP000242515">
    <property type="component" value="Unassembled WGS sequence"/>
</dbReference>
<protein>
    <recommendedName>
        <fullName evidence="4">Lysozyme inhibitor LprI N-terminal domain-containing protein</fullName>
    </recommendedName>
</protein>
<feature type="signal peptide" evidence="1">
    <location>
        <begin position="1"/>
        <end position="19"/>
    </location>
</feature>
<dbReference type="EMBL" id="FOGC01000001">
    <property type="protein sequence ID" value="SEQ18676.1"/>
    <property type="molecule type" value="Genomic_DNA"/>
</dbReference>
<feature type="chain" id="PRO_5017360948" description="Lysozyme inhibitor LprI N-terminal domain-containing protein" evidence="1">
    <location>
        <begin position="20"/>
        <end position="116"/>
    </location>
</feature>
<evidence type="ECO:0000256" key="1">
    <source>
        <dbReference type="SAM" id="SignalP"/>
    </source>
</evidence>
<name>A0A1H9DZ32_9GAMM</name>
<keyword evidence="1" id="KW-0732">Signal</keyword>
<reference evidence="3" key="1">
    <citation type="submission" date="2016-10" db="EMBL/GenBank/DDBJ databases">
        <authorList>
            <person name="Varghese N."/>
            <person name="Submissions S."/>
        </authorList>
    </citation>
    <scope>NUCLEOTIDE SEQUENCE [LARGE SCALE GENOMIC DNA]</scope>
    <source>
        <strain evidence="3">8N4</strain>
    </source>
</reference>
<evidence type="ECO:0000313" key="3">
    <source>
        <dbReference type="Proteomes" id="UP000242515"/>
    </source>
</evidence>
<sequence length="116" mass="13316">MKKIKFASLIVIFSFNVNAAFTEPEMSQLNEINEKYIKKEIESREKLNAAIKESIANLPKEKSNILKLHELWSQATKIKCRLAILESLNTDAETASKYECLANEYTSEADFFNSTY</sequence>
<dbReference type="AlphaFoldDB" id="A0A1H9DZ32"/>
<accession>A0A1H9DZ32</accession>
<evidence type="ECO:0000313" key="2">
    <source>
        <dbReference type="EMBL" id="SEQ18676.1"/>
    </source>
</evidence>
<dbReference type="OrthoDB" id="6630860at2"/>